<keyword evidence="3" id="KW-0808">Transferase</keyword>
<gene>
    <name evidence="3" type="ORF">L833_4658</name>
</gene>
<feature type="transmembrane region" description="Helical" evidence="1">
    <location>
        <begin position="12"/>
        <end position="30"/>
    </location>
</feature>
<dbReference type="AlphaFoldDB" id="A0A829MEL0"/>
<organism evidence="3 4">
    <name type="scientific">Mycobacteroides abscessus MAB_091912_2446</name>
    <dbReference type="NCBI Taxonomy" id="1335414"/>
    <lineage>
        <taxon>Bacteria</taxon>
        <taxon>Bacillati</taxon>
        <taxon>Actinomycetota</taxon>
        <taxon>Actinomycetes</taxon>
        <taxon>Mycobacteriales</taxon>
        <taxon>Mycobacteriaceae</taxon>
        <taxon>Mycobacteroides</taxon>
        <taxon>Mycobacteroides abscessus</taxon>
    </lineage>
</organism>
<feature type="transmembrane region" description="Helical" evidence="1">
    <location>
        <begin position="83"/>
        <end position="105"/>
    </location>
</feature>
<sequence length="340" mass="37402">MLGRVFDPRNNALNAWRLILATSVILWHTWPLTGHEIPARPITQLLSQVGVDGFFAVSGFLITSSWMRHPNPKTYFTARCLRIFPGLWVCLLITAFVIAPVSVWIKHGTMPSPMSAVAYIINGGLLNPFYPGIGGTPQDVPWPGVWNGSLWTLTFEMGCYIFVAILGVTGLLKYRSTIPVAFVLALCGTAVFGYPAFAMQTIPQMVTRFAVMFAAGALIYQYQDKIPARWSLIALAAGVVLISGLLPNYRVLAAIPLAYLVIASGAMLKRPNLRNDLSYGVYIYAFPIQQLLVIIGLGTLGVFPFFILATLLTLPLAAMSWFIVEKRALALKKRQRVAVP</sequence>
<dbReference type="PANTHER" id="PTHR23028:SF53">
    <property type="entry name" value="ACYL_TRANSF_3 DOMAIN-CONTAINING PROTEIN"/>
    <property type="match status" value="1"/>
</dbReference>
<evidence type="ECO:0000313" key="4">
    <source>
        <dbReference type="Proteomes" id="UP000018502"/>
    </source>
</evidence>
<dbReference type="GO" id="GO:0016747">
    <property type="term" value="F:acyltransferase activity, transferring groups other than amino-acyl groups"/>
    <property type="evidence" value="ECO:0007669"/>
    <property type="project" value="InterPro"/>
</dbReference>
<dbReference type="InterPro" id="IPR002656">
    <property type="entry name" value="Acyl_transf_3_dom"/>
</dbReference>
<feature type="transmembrane region" description="Helical" evidence="1">
    <location>
        <begin position="305"/>
        <end position="324"/>
    </location>
</feature>
<feature type="transmembrane region" description="Helical" evidence="1">
    <location>
        <begin position="150"/>
        <end position="172"/>
    </location>
</feature>
<dbReference type="GO" id="GO:0016020">
    <property type="term" value="C:membrane"/>
    <property type="evidence" value="ECO:0007669"/>
    <property type="project" value="TreeGrafter"/>
</dbReference>
<reference evidence="3 4" key="1">
    <citation type="journal article" date="2014" name="Emerg. Infect. Dis.">
        <title>High-level Relatedness among Mycobacterium abscessus subsp. massiliense Strains from Widely Separated Outbreaks.</title>
        <authorList>
            <person name="Tettelin H."/>
            <person name="Davidson R.M."/>
            <person name="Agrawal S."/>
            <person name="Aitken M.L."/>
            <person name="Shallom S."/>
            <person name="Hasan N.A."/>
            <person name="Strong M."/>
            <person name="Nogueira de Moura V.C."/>
            <person name="De Groote M.A."/>
            <person name="Duarte R.S."/>
            <person name="Hine E."/>
            <person name="Parankush S."/>
            <person name="Su Q."/>
            <person name="Daugherty S.C."/>
            <person name="Fraser C.M."/>
            <person name="Brown-Elliott B.A."/>
            <person name="Wallace R.J.Jr."/>
            <person name="Holland S.M."/>
            <person name="Sampaio E.P."/>
            <person name="Olivier K.N."/>
            <person name="Jackson M."/>
            <person name="Zelazny A.M."/>
        </authorList>
    </citation>
    <scope>NUCLEOTIDE SEQUENCE [LARGE SCALE GENOMIC DNA]</scope>
    <source>
        <strain evidence="3 4">MAB_091912_2446</strain>
    </source>
</reference>
<feature type="domain" description="Acyltransferase 3" evidence="2">
    <location>
        <begin position="10"/>
        <end position="318"/>
    </location>
</feature>
<comment type="caution">
    <text evidence="3">The sequence shown here is derived from an EMBL/GenBank/DDBJ whole genome shotgun (WGS) entry which is preliminary data.</text>
</comment>
<dbReference type="Proteomes" id="UP000018502">
    <property type="component" value="Unassembled WGS sequence"/>
</dbReference>
<feature type="transmembrane region" description="Helical" evidence="1">
    <location>
        <begin position="205"/>
        <end position="222"/>
    </location>
</feature>
<protein>
    <submittedName>
        <fullName evidence="3">Acyltransferase family protein</fullName>
    </submittedName>
</protein>
<feature type="transmembrane region" description="Helical" evidence="1">
    <location>
        <begin position="229"/>
        <end position="246"/>
    </location>
</feature>
<evidence type="ECO:0000256" key="1">
    <source>
        <dbReference type="SAM" id="Phobius"/>
    </source>
</evidence>
<accession>A0A829MEL0</accession>
<dbReference type="InterPro" id="IPR050879">
    <property type="entry name" value="Acyltransferase_3"/>
</dbReference>
<feature type="transmembrane region" description="Helical" evidence="1">
    <location>
        <begin position="252"/>
        <end position="269"/>
    </location>
</feature>
<proteinExistence type="predicted"/>
<feature type="transmembrane region" description="Helical" evidence="1">
    <location>
        <begin position="42"/>
        <end position="62"/>
    </location>
</feature>
<keyword evidence="3" id="KW-0012">Acyltransferase</keyword>
<evidence type="ECO:0000313" key="3">
    <source>
        <dbReference type="EMBL" id="ESV62253.1"/>
    </source>
</evidence>
<evidence type="ECO:0000259" key="2">
    <source>
        <dbReference type="Pfam" id="PF01757"/>
    </source>
</evidence>
<keyword evidence="1" id="KW-0812">Transmembrane</keyword>
<feature type="transmembrane region" description="Helical" evidence="1">
    <location>
        <begin position="281"/>
        <end position="299"/>
    </location>
</feature>
<feature type="transmembrane region" description="Helical" evidence="1">
    <location>
        <begin position="179"/>
        <end position="199"/>
    </location>
</feature>
<keyword evidence="1" id="KW-1133">Transmembrane helix</keyword>
<dbReference type="Pfam" id="PF01757">
    <property type="entry name" value="Acyl_transf_3"/>
    <property type="match status" value="1"/>
</dbReference>
<dbReference type="GO" id="GO:0000271">
    <property type="term" value="P:polysaccharide biosynthetic process"/>
    <property type="evidence" value="ECO:0007669"/>
    <property type="project" value="TreeGrafter"/>
</dbReference>
<name>A0A829MEL0_9MYCO</name>
<dbReference type="EMBL" id="AYTF01000002">
    <property type="protein sequence ID" value="ESV62253.1"/>
    <property type="molecule type" value="Genomic_DNA"/>
</dbReference>
<dbReference type="PANTHER" id="PTHR23028">
    <property type="entry name" value="ACETYLTRANSFERASE"/>
    <property type="match status" value="1"/>
</dbReference>
<keyword evidence="1" id="KW-0472">Membrane</keyword>